<evidence type="ECO:0000313" key="5">
    <source>
        <dbReference type="Proteomes" id="UP001203423"/>
    </source>
</evidence>
<evidence type="ECO:0000256" key="3">
    <source>
        <dbReference type="ARBA" id="ARBA00022795"/>
    </source>
</evidence>
<accession>A0ABT0LIT5</accession>
<gene>
    <name evidence="4" type="ORF">L2764_24905</name>
</gene>
<dbReference type="Gene3D" id="1.20.58.300">
    <property type="entry name" value="FlgN-like"/>
    <property type="match status" value="1"/>
</dbReference>
<dbReference type="Proteomes" id="UP001203423">
    <property type="component" value="Unassembled WGS sequence"/>
</dbReference>
<dbReference type="InterPro" id="IPR036679">
    <property type="entry name" value="FlgN-like_sf"/>
</dbReference>
<evidence type="ECO:0000313" key="4">
    <source>
        <dbReference type="EMBL" id="MCL1127622.1"/>
    </source>
</evidence>
<dbReference type="RefSeq" id="WP_248943061.1">
    <property type="nucleotide sequence ID" value="NZ_JAKIKS010000183.1"/>
</dbReference>
<keyword evidence="3" id="KW-1005">Bacterial flagellum biogenesis</keyword>
<reference evidence="4 5" key="1">
    <citation type="submission" date="2022-01" db="EMBL/GenBank/DDBJ databases">
        <title>Whole genome-based taxonomy of the Shewanellaceae.</title>
        <authorList>
            <person name="Martin-Rodriguez A.J."/>
        </authorList>
    </citation>
    <scope>NUCLEOTIDE SEQUENCE [LARGE SCALE GENOMIC DNA]</scope>
    <source>
        <strain evidence="4 5">DSM 17177</strain>
    </source>
</reference>
<keyword evidence="4" id="KW-0282">Flagellum</keyword>
<dbReference type="Pfam" id="PF05130">
    <property type="entry name" value="FlgN"/>
    <property type="match status" value="1"/>
</dbReference>
<protein>
    <submittedName>
        <fullName evidence="4">Flagellar protein FlgN</fullName>
    </submittedName>
</protein>
<dbReference type="EMBL" id="JAKIKS010000183">
    <property type="protein sequence ID" value="MCL1127622.1"/>
    <property type="molecule type" value="Genomic_DNA"/>
</dbReference>
<dbReference type="SUPFAM" id="SSF140566">
    <property type="entry name" value="FlgN-like"/>
    <property type="match status" value="1"/>
</dbReference>
<keyword evidence="4" id="KW-0969">Cilium</keyword>
<comment type="similarity">
    <text evidence="2">Belongs to the FlgN family.</text>
</comment>
<sequence length="151" mass="16366">MANNLLERNVIESLASLVTSQHQMLLQLQAILTQEKQAISDRNADLLLSLCAEKSAILTSIKTQDELIAHDPHKHLLITGSGLVAQLNQTQALLQQCKQLNAENASIVAFNQASLNRFSQALQASRNASSLTYNDKGKTSSLSSLGNNITV</sequence>
<dbReference type="InterPro" id="IPR007809">
    <property type="entry name" value="FlgN-like"/>
</dbReference>
<evidence type="ECO:0000256" key="1">
    <source>
        <dbReference type="ARBA" id="ARBA00002397"/>
    </source>
</evidence>
<comment type="function">
    <text evidence="1">Required for the efficient initiation of filament assembly.</text>
</comment>
<keyword evidence="5" id="KW-1185">Reference proteome</keyword>
<organism evidence="4 5">
    <name type="scientific">Shewanella surugensis</name>
    <dbReference type="NCBI Taxonomy" id="212020"/>
    <lineage>
        <taxon>Bacteria</taxon>
        <taxon>Pseudomonadati</taxon>
        <taxon>Pseudomonadota</taxon>
        <taxon>Gammaproteobacteria</taxon>
        <taxon>Alteromonadales</taxon>
        <taxon>Shewanellaceae</taxon>
        <taxon>Shewanella</taxon>
    </lineage>
</organism>
<proteinExistence type="inferred from homology"/>
<evidence type="ECO:0000256" key="2">
    <source>
        <dbReference type="ARBA" id="ARBA00007703"/>
    </source>
</evidence>
<keyword evidence="4" id="KW-0966">Cell projection</keyword>
<comment type="caution">
    <text evidence="4">The sequence shown here is derived from an EMBL/GenBank/DDBJ whole genome shotgun (WGS) entry which is preliminary data.</text>
</comment>
<name>A0ABT0LIT5_9GAMM</name>